<dbReference type="AlphaFoldDB" id="A0AAU8JZF6"/>
<evidence type="ECO:0000313" key="3">
    <source>
        <dbReference type="EMBL" id="XCM80378.1"/>
    </source>
</evidence>
<feature type="transmembrane region" description="Helical" evidence="2">
    <location>
        <begin position="86"/>
        <end position="105"/>
    </location>
</feature>
<feature type="transmembrane region" description="Helical" evidence="2">
    <location>
        <begin position="125"/>
        <end position="144"/>
    </location>
</feature>
<organism evidence="3">
    <name type="scientific">Kitasatospora camelliae</name>
    <dbReference type="NCBI Taxonomy" id="3156397"/>
    <lineage>
        <taxon>Bacteria</taxon>
        <taxon>Bacillati</taxon>
        <taxon>Actinomycetota</taxon>
        <taxon>Actinomycetes</taxon>
        <taxon>Kitasatosporales</taxon>
        <taxon>Streptomycetaceae</taxon>
        <taxon>Kitasatospora</taxon>
    </lineage>
</organism>
<dbReference type="RefSeq" id="WP_354641317.1">
    <property type="nucleotide sequence ID" value="NZ_CP159872.1"/>
</dbReference>
<dbReference type="KEGG" id="kcm:ABWK59_16315"/>
<sequence>MGRRVRTTKVQIPRQRGRRQTSAHVIDLGRGTQPLVVVVPHRPSPAGRLALAVGGALWRHRVAWAPSWAGGGIFLTTGVLSAIAPAAGIGFAVPAVLVPAGWFAAKRWHPRSAVRRRARDLRTQVLASSAALAWVGAACLFGPVNWPLFTLWLLGTGAAQAAWWRTRCGLTTKPIQP</sequence>
<keyword evidence="2" id="KW-1133">Transmembrane helix</keyword>
<keyword evidence="2" id="KW-0812">Transmembrane</keyword>
<keyword evidence="2" id="KW-0472">Membrane</keyword>
<reference evidence="3" key="1">
    <citation type="submission" date="2024-06" db="EMBL/GenBank/DDBJ databases">
        <title>The genome sequences of Kitasatospora sp. strain HUAS MG31.</title>
        <authorList>
            <person name="Mo P."/>
        </authorList>
    </citation>
    <scope>NUCLEOTIDE SEQUENCE</scope>
    <source>
        <strain evidence="3">HUAS MG31</strain>
    </source>
</reference>
<protein>
    <submittedName>
        <fullName evidence="3">Uncharacterized protein</fullName>
    </submittedName>
</protein>
<dbReference type="EMBL" id="CP159872">
    <property type="protein sequence ID" value="XCM80378.1"/>
    <property type="molecule type" value="Genomic_DNA"/>
</dbReference>
<gene>
    <name evidence="3" type="ORF">ABWK59_16315</name>
</gene>
<evidence type="ECO:0000256" key="2">
    <source>
        <dbReference type="SAM" id="Phobius"/>
    </source>
</evidence>
<feature type="region of interest" description="Disordered" evidence="1">
    <location>
        <begin position="1"/>
        <end position="21"/>
    </location>
</feature>
<accession>A0AAU8JZF6</accession>
<proteinExistence type="predicted"/>
<feature type="transmembrane region" description="Helical" evidence="2">
    <location>
        <begin position="62"/>
        <end position="80"/>
    </location>
</feature>
<name>A0AAU8JZF6_9ACTN</name>
<evidence type="ECO:0000256" key="1">
    <source>
        <dbReference type="SAM" id="MobiDB-lite"/>
    </source>
</evidence>